<evidence type="ECO:0000256" key="1">
    <source>
        <dbReference type="SAM" id="Coils"/>
    </source>
</evidence>
<dbReference type="AlphaFoldDB" id="A0A812F7D1"/>
<feature type="coiled-coil region" evidence="1">
    <location>
        <begin position="351"/>
        <end position="407"/>
    </location>
</feature>
<dbReference type="EMBL" id="CAJNAQ010000006">
    <property type="protein sequence ID" value="CAE6504614.1"/>
    <property type="molecule type" value="Genomic_DNA"/>
</dbReference>
<reference evidence="2" key="1">
    <citation type="submission" date="2021-02" db="EMBL/GenBank/DDBJ databases">
        <authorList>
            <person name="Han P."/>
        </authorList>
    </citation>
    <scope>NUCLEOTIDE SEQUENCE</scope>
    <source>
        <strain evidence="2">Candidatus Nitrosotenuis uzonensis 5A</strain>
    </source>
</reference>
<comment type="caution">
    <text evidence="2">The sequence shown here is derived from an EMBL/GenBank/DDBJ whole genome shotgun (WGS) entry which is preliminary data.</text>
</comment>
<dbReference type="Proteomes" id="UP000655759">
    <property type="component" value="Unassembled WGS sequence"/>
</dbReference>
<protein>
    <submittedName>
        <fullName evidence="2">Uncharacterized protein</fullName>
    </submittedName>
</protein>
<sequence>MKTVFFIPVFLIASIFLVNSAYGDAISPIRQLNAGIIPSEVVCNDGLVRIVDHAKNKSACVKSSSVETLVKRGWQEAPGRQVQATEINDTIKPISTTKVEGVGVKKSTTAVYDHIFEICAGSIDLVAPEVIIKSDIETKTVIISADVTANSCIISAATIIAIDDESIQSELRNQDSIIAKIASVRSDIERSILQLEEERMKFATILAEQDGETKKQRMDESIVKISQLRQSISGLKDDLNRYYFVLYDVPKSKTIQQSKVSFTGSDITERSVKIISLTPARTEGVFDVALQVCAGNNPISDPMISLSSDRKQSTLKLNKVIANTCYKTGAKIDATLQESITASFVDSVSDTIALESTIRELESKISQTRAELTNLTQNTINPDPKRIHQLTEEITALRADIVAAKAMYHQSLYKAYKAE</sequence>
<dbReference type="Gene3D" id="1.20.120.1490">
    <property type="match status" value="1"/>
</dbReference>
<gene>
    <name evidence="2" type="ORF">NUZ5A_60034</name>
</gene>
<dbReference type="RefSeq" id="WP_205101200.1">
    <property type="nucleotide sequence ID" value="NZ_CAJNAQ010000006.1"/>
</dbReference>
<name>A0A812F7D1_9ARCH</name>
<evidence type="ECO:0000313" key="2">
    <source>
        <dbReference type="EMBL" id="CAE6504614.1"/>
    </source>
</evidence>
<organism evidence="2 3">
    <name type="scientific">Candidatus Nitrosotenuis uzonensis</name>
    <dbReference type="NCBI Taxonomy" id="1407055"/>
    <lineage>
        <taxon>Archaea</taxon>
        <taxon>Nitrososphaerota</taxon>
        <taxon>Candidatus Nitrosotenuis</taxon>
    </lineage>
</organism>
<accession>A0A812F7D1</accession>
<proteinExistence type="predicted"/>
<evidence type="ECO:0000313" key="3">
    <source>
        <dbReference type="Proteomes" id="UP000655759"/>
    </source>
</evidence>
<keyword evidence="1" id="KW-0175">Coiled coil</keyword>